<reference evidence="5" key="2">
    <citation type="submission" date="2021-11" db="EMBL/GenBank/DDBJ databases">
        <authorList>
            <consortium name="Genoscope - CEA"/>
            <person name="William W."/>
        </authorList>
    </citation>
    <scope>NUCLEOTIDE SEQUENCE</scope>
</reference>
<dbReference type="Gene3D" id="3.80.10.10">
    <property type="entry name" value="Ribonuclease Inhibitor"/>
    <property type="match status" value="2"/>
</dbReference>
<dbReference type="Pfam" id="PF00560">
    <property type="entry name" value="LRR_1"/>
    <property type="match status" value="1"/>
</dbReference>
<name>A0A7S3ZL94_9STRA</name>
<keyword evidence="1" id="KW-0433">Leucine-rich repeat</keyword>
<dbReference type="Proteomes" id="UP000789595">
    <property type="component" value="Unassembled WGS sequence"/>
</dbReference>
<dbReference type="OrthoDB" id="1728874at2759"/>
<evidence type="ECO:0000313" key="5">
    <source>
        <dbReference type="EMBL" id="CAH0371470.1"/>
    </source>
</evidence>
<sequence>MGCTTSTMGNDVAKMAGLGPPTNKTGSSVVRKKVERASKTGVLSLTEHKLEAVPKIVCEQLGGSASRLRTLDLSRNKLDKLPEQWNFPKLTTCNLSQNRLTRLPELGQALKKLDASENRLTDVVSCLTNAEAHLEELSLSKNPSLGTGNLWPAVALLTRLTLLDVCGCGLRSLLDGSFSLPELVDLRADDNLIEAVDIATKAPALRRLSLARNRLQAQGIATSLLRLSSLSHLDLQGNPLTKRQFLDVPGCDDFLKRREEHRKKQGGEFAEMGVCGLDDQ</sequence>
<dbReference type="EMBL" id="HBIW01002361">
    <property type="protein sequence ID" value="CAE0686553.1"/>
    <property type="molecule type" value="Transcribed_RNA"/>
</dbReference>
<dbReference type="SUPFAM" id="SSF52058">
    <property type="entry name" value="L domain-like"/>
    <property type="match status" value="1"/>
</dbReference>
<dbReference type="InterPro" id="IPR001611">
    <property type="entry name" value="Leu-rich_rpt"/>
</dbReference>
<gene>
    <name evidence="4" type="ORF">PCAL00307_LOCUS1987</name>
    <name evidence="5" type="ORF">PECAL_3P14150</name>
</gene>
<dbReference type="PROSITE" id="PS51450">
    <property type="entry name" value="LRR"/>
    <property type="match status" value="2"/>
</dbReference>
<feature type="region of interest" description="Disordered" evidence="3">
    <location>
        <begin position="1"/>
        <end position="27"/>
    </location>
</feature>
<evidence type="ECO:0000256" key="2">
    <source>
        <dbReference type="ARBA" id="ARBA00022737"/>
    </source>
</evidence>
<protein>
    <submittedName>
        <fullName evidence="4">Uncharacterized protein</fullName>
    </submittedName>
</protein>
<dbReference type="GO" id="GO:0005737">
    <property type="term" value="C:cytoplasm"/>
    <property type="evidence" value="ECO:0007669"/>
    <property type="project" value="TreeGrafter"/>
</dbReference>
<dbReference type="AlphaFoldDB" id="A0A7S3ZL94"/>
<dbReference type="PRINTS" id="PR00019">
    <property type="entry name" value="LEURICHRPT"/>
</dbReference>
<dbReference type="InterPro" id="IPR050216">
    <property type="entry name" value="LRR_domain-containing"/>
</dbReference>
<proteinExistence type="predicted"/>
<dbReference type="SMART" id="SM00364">
    <property type="entry name" value="LRR_BAC"/>
    <property type="match status" value="3"/>
</dbReference>
<organism evidence="4">
    <name type="scientific">Pelagomonas calceolata</name>
    <dbReference type="NCBI Taxonomy" id="35677"/>
    <lineage>
        <taxon>Eukaryota</taxon>
        <taxon>Sar</taxon>
        <taxon>Stramenopiles</taxon>
        <taxon>Ochrophyta</taxon>
        <taxon>Pelagophyceae</taxon>
        <taxon>Pelagomonadales</taxon>
        <taxon>Pelagomonadaceae</taxon>
        <taxon>Pelagomonas</taxon>
    </lineage>
</organism>
<evidence type="ECO:0000313" key="4">
    <source>
        <dbReference type="EMBL" id="CAE0686553.1"/>
    </source>
</evidence>
<keyword evidence="6" id="KW-1185">Reference proteome</keyword>
<dbReference type="EMBL" id="CAKKNE010000003">
    <property type="protein sequence ID" value="CAH0371470.1"/>
    <property type="molecule type" value="Genomic_DNA"/>
</dbReference>
<evidence type="ECO:0000256" key="3">
    <source>
        <dbReference type="SAM" id="MobiDB-lite"/>
    </source>
</evidence>
<reference evidence="4" key="1">
    <citation type="submission" date="2021-01" db="EMBL/GenBank/DDBJ databases">
        <authorList>
            <person name="Corre E."/>
            <person name="Pelletier E."/>
            <person name="Niang G."/>
            <person name="Scheremetjew M."/>
            <person name="Finn R."/>
            <person name="Kale V."/>
            <person name="Holt S."/>
            <person name="Cochrane G."/>
            <person name="Meng A."/>
            <person name="Brown T."/>
            <person name="Cohen L."/>
        </authorList>
    </citation>
    <scope>NUCLEOTIDE SEQUENCE</scope>
    <source>
        <strain evidence="4">CCMP1756</strain>
    </source>
</reference>
<keyword evidence="2" id="KW-0677">Repeat</keyword>
<dbReference type="PANTHER" id="PTHR48051">
    <property type="match status" value="1"/>
</dbReference>
<dbReference type="InterPro" id="IPR032675">
    <property type="entry name" value="LRR_dom_sf"/>
</dbReference>
<accession>A0A7S3ZL94</accession>
<dbReference type="PANTHER" id="PTHR48051:SF1">
    <property type="entry name" value="RAS SUPPRESSOR PROTEIN 1"/>
    <property type="match status" value="1"/>
</dbReference>
<evidence type="ECO:0000256" key="1">
    <source>
        <dbReference type="ARBA" id="ARBA00022614"/>
    </source>
</evidence>
<evidence type="ECO:0000313" key="6">
    <source>
        <dbReference type="Proteomes" id="UP000789595"/>
    </source>
</evidence>